<gene>
    <name evidence="2" type="ORF">CC80DRAFT_247944</name>
</gene>
<accession>A0A6A5TCN2</accession>
<protein>
    <submittedName>
        <fullName evidence="2">Uncharacterized protein</fullName>
    </submittedName>
</protein>
<proteinExistence type="predicted"/>
<dbReference type="Proteomes" id="UP000800035">
    <property type="component" value="Unassembled WGS sequence"/>
</dbReference>
<organism evidence="2 3">
    <name type="scientific">Byssothecium circinans</name>
    <dbReference type="NCBI Taxonomy" id="147558"/>
    <lineage>
        <taxon>Eukaryota</taxon>
        <taxon>Fungi</taxon>
        <taxon>Dikarya</taxon>
        <taxon>Ascomycota</taxon>
        <taxon>Pezizomycotina</taxon>
        <taxon>Dothideomycetes</taxon>
        <taxon>Pleosporomycetidae</taxon>
        <taxon>Pleosporales</taxon>
        <taxon>Massarineae</taxon>
        <taxon>Massarinaceae</taxon>
        <taxon>Byssothecium</taxon>
    </lineage>
</organism>
<keyword evidence="1" id="KW-1133">Transmembrane helix</keyword>
<dbReference type="EMBL" id="ML977029">
    <property type="protein sequence ID" value="KAF1950040.1"/>
    <property type="molecule type" value="Genomic_DNA"/>
</dbReference>
<keyword evidence="1" id="KW-0812">Transmembrane</keyword>
<evidence type="ECO:0000313" key="3">
    <source>
        <dbReference type="Proteomes" id="UP000800035"/>
    </source>
</evidence>
<feature type="transmembrane region" description="Helical" evidence="1">
    <location>
        <begin position="45"/>
        <end position="63"/>
    </location>
</feature>
<reference evidence="2" key="1">
    <citation type="journal article" date="2020" name="Stud. Mycol.">
        <title>101 Dothideomycetes genomes: a test case for predicting lifestyles and emergence of pathogens.</title>
        <authorList>
            <person name="Haridas S."/>
            <person name="Albert R."/>
            <person name="Binder M."/>
            <person name="Bloem J."/>
            <person name="Labutti K."/>
            <person name="Salamov A."/>
            <person name="Andreopoulos B."/>
            <person name="Baker S."/>
            <person name="Barry K."/>
            <person name="Bills G."/>
            <person name="Bluhm B."/>
            <person name="Cannon C."/>
            <person name="Castanera R."/>
            <person name="Culley D."/>
            <person name="Daum C."/>
            <person name="Ezra D."/>
            <person name="Gonzalez J."/>
            <person name="Henrissat B."/>
            <person name="Kuo A."/>
            <person name="Liang C."/>
            <person name="Lipzen A."/>
            <person name="Lutzoni F."/>
            <person name="Magnuson J."/>
            <person name="Mondo S."/>
            <person name="Nolan M."/>
            <person name="Ohm R."/>
            <person name="Pangilinan J."/>
            <person name="Park H.-J."/>
            <person name="Ramirez L."/>
            <person name="Alfaro M."/>
            <person name="Sun H."/>
            <person name="Tritt A."/>
            <person name="Yoshinaga Y."/>
            <person name="Zwiers L.-H."/>
            <person name="Turgeon B."/>
            <person name="Goodwin S."/>
            <person name="Spatafora J."/>
            <person name="Crous P."/>
            <person name="Grigoriev I."/>
        </authorList>
    </citation>
    <scope>NUCLEOTIDE SEQUENCE</scope>
    <source>
        <strain evidence="2">CBS 675.92</strain>
    </source>
</reference>
<evidence type="ECO:0000313" key="2">
    <source>
        <dbReference type="EMBL" id="KAF1950040.1"/>
    </source>
</evidence>
<dbReference type="AlphaFoldDB" id="A0A6A5TCN2"/>
<keyword evidence="1" id="KW-0472">Membrane</keyword>
<evidence type="ECO:0000256" key="1">
    <source>
        <dbReference type="SAM" id="Phobius"/>
    </source>
</evidence>
<sequence length="86" mass="10171">MNDHLSRPRNRGKAGLGKLGFFCLYSHQPRNEKEKDIEKKRQNGVSFQSISVISMLFQVVFASKRWRYTFFESAHVKLFFRLFLLG</sequence>
<name>A0A6A5TCN2_9PLEO</name>
<keyword evidence="3" id="KW-1185">Reference proteome</keyword>